<name>A0AA39G3A2_MICHY</name>
<reference evidence="2" key="1">
    <citation type="journal article" date="2023" name="bioRxiv">
        <title>Scaffold-level genome assemblies of two parasitoid biocontrol wasps reveal the parthenogenesis mechanism and an associated novel virus.</title>
        <authorList>
            <person name="Inwood S."/>
            <person name="Skelly J."/>
            <person name="Guhlin J."/>
            <person name="Harrop T."/>
            <person name="Goldson S."/>
            <person name="Dearden P."/>
        </authorList>
    </citation>
    <scope>NUCLEOTIDE SEQUENCE</scope>
    <source>
        <strain evidence="2">Lincoln</strain>
        <tissue evidence="2">Whole body</tissue>
    </source>
</reference>
<dbReference type="Proteomes" id="UP001168972">
    <property type="component" value="Unassembled WGS sequence"/>
</dbReference>
<evidence type="ECO:0000313" key="2">
    <source>
        <dbReference type="EMBL" id="KAK0180712.1"/>
    </source>
</evidence>
<dbReference type="AlphaFoldDB" id="A0AA39G3A2"/>
<reference evidence="2" key="2">
    <citation type="submission" date="2023-03" db="EMBL/GenBank/DDBJ databases">
        <authorList>
            <person name="Inwood S.N."/>
            <person name="Skelly J.G."/>
            <person name="Guhlin J."/>
            <person name="Harrop T.W.R."/>
            <person name="Goldson S.G."/>
            <person name="Dearden P.K."/>
        </authorList>
    </citation>
    <scope>NUCLEOTIDE SEQUENCE</scope>
    <source>
        <strain evidence="2">Lincoln</strain>
        <tissue evidence="2">Whole body</tissue>
    </source>
</reference>
<organism evidence="2 3">
    <name type="scientific">Microctonus hyperodae</name>
    <name type="common">Parasitoid wasp</name>
    <dbReference type="NCBI Taxonomy" id="165561"/>
    <lineage>
        <taxon>Eukaryota</taxon>
        <taxon>Metazoa</taxon>
        <taxon>Ecdysozoa</taxon>
        <taxon>Arthropoda</taxon>
        <taxon>Hexapoda</taxon>
        <taxon>Insecta</taxon>
        <taxon>Pterygota</taxon>
        <taxon>Neoptera</taxon>
        <taxon>Endopterygota</taxon>
        <taxon>Hymenoptera</taxon>
        <taxon>Apocrita</taxon>
        <taxon>Ichneumonoidea</taxon>
        <taxon>Braconidae</taxon>
        <taxon>Euphorinae</taxon>
        <taxon>Microctonus</taxon>
    </lineage>
</organism>
<protein>
    <submittedName>
        <fullName evidence="2">Uncharacterized protein</fullName>
    </submittedName>
</protein>
<proteinExistence type="predicted"/>
<accession>A0AA39G3A2</accession>
<feature type="region of interest" description="Disordered" evidence="1">
    <location>
        <begin position="53"/>
        <end position="123"/>
    </location>
</feature>
<sequence length="145" mass="16422">MSPTPNTEVTLSMGLHELQATRKRKLGIINVSVNIYRMSCAMDYQQLVPPPVPVVPHQSHHHHNSQQQQQQQPALAAVPPTHPHIVLAPAHQPQQPPPNLPPPTTHAHQVHPPLPPIHDDSTSSRWTQYQHIWRQHHVYVNGKLE</sequence>
<keyword evidence="3" id="KW-1185">Reference proteome</keyword>
<evidence type="ECO:0000256" key="1">
    <source>
        <dbReference type="SAM" id="MobiDB-lite"/>
    </source>
</evidence>
<feature type="compositionally biased region" description="Low complexity" evidence="1">
    <location>
        <begin position="65"/>
        <end position="79"/>
    </location>
</feature>
<dbReference type="EMBL" id="JAQQBR010000002">
    <property type="protein sequence ID" value="KAK0180712.1"/>
    <property type="molecule type" value="Genomic_DNA"/>
</dbReference>
<evidence type="ECO:0000313" key="3">
    <source>
        <dbReference type="Proteomes" id="UP001168972"/>
    </source>
</evidence>
<feature type="compositionally biased region" description="Pro residues" evidence="1">
    <location>
        <begin position="94"/>
        <end position="104"/>
    </location>
</feature>
<gene>
    <name evidence="2" type="ORF">PV327_003068</name>
</gene>
<comment type="caution">
    <text evidence="2">The sequence shown here is derived from an EMBL/GenBank/DDBJ whole genome shotgun (WGS) entry which is preliminary data.</text>
</comment>